<reference evidence="4 5" key="1">
    <citation type="journal article" date="2014" name="Genome Announc.">
        <title>Draft Genome Sequences of Two Isolates of the Roseobacter Group, Sulfitobacter sp. Strains 3SOLIMAR09 and 1FIGIMAR09, from Harbors of Mallorca Island (Mediterranean Sea).</title>
        <authorList>
            <person name="Mas-Llado M."/>
            <person name="Pina-Villalonga J.M."/>
            <person name="Brunet-Galmes I."/>
            <person name="Nogales B."/>
            <person name="Bosch R."/>
        </authorList>
    </citation>
    <scope>NUCLEOTIDE SEQUENCE [LARGE SCALE GENOMIC DNA]</scope>
    <source>
        <strain evidence="4 5">1FIGIMAR09</strain>
    </source>
</reference>
<dbReference type="Proteomes" id="UP000027337">
    <property type="component" value="Unassembled WGS sequence"/>
</dbReference>
<dbReference type="AlphaFoldDB" id="A0A061SNG1"/>
<sequence>MSDAAPASPSGGSNPKRRRRWHRFVLRSVSLVVILTSLALVGGAVLKGLPIATPPWLQARIEGRIAEMVPTARVRFGEMVFVVGEGWRPKVRLRDVVISTPAGQEIISFNEFKATFATRPLLKGKIQPKVLSLSGVVARLKRDAQGRVSIRGGQAAEAPAREAATLPQLIGQMDEILQSPALGALRRVELRALTLRYDDERVGRGWTVDGGRLILQRDGRDLALSADLAVLSGGAGVATLAVNYNSRIGETAADFGVSFDGVAARDIAAQGPEFAWLDVLRAPISGSVRSGLNSDGRFAPSNATLQIGKGAVQPNALTKPVPFDGARSYFSYDPAKRLLRFDELSVRSPWITGQATGTASLTTEGAQGPLTELIGQITLSNLVANPFELYPEPVDLSEADMDFRLELNPFRITLGRLQISDRGKTLLVDGKLAADPGGWRLALDGRMDGLEPDRLLELWPEGVKPKTRKWLGDNLIDGRVHNIDLAFRTAPGKDQHSFLAFDFEKSTVRFLKTMPPITGGQGHFSLADDRLVVTVDQGEVAPPLGGSIRVDGSSFIIPDVRVKDGAPAVIRLQTRSSITAALSLINFAPLSVMDKVKMPVRLADGLADVKGTIAVPLKKGGKVQDVNYHFTGALRAVRSDVLVKGRRLEATELDVTVDNTGLRIGGPGRIDGVAFNGAWEQPIGKGATQSALRGQVTLDQAALDAFGVALPDGTVSGQAQADIAMEFARGEKPKFALTSALQGVRLRVPQLSWTKPAPTRGQLNISGRLGDPAQIDTLSVGGPGLSAKGTVDLNAGGSLNRIRFTNLSAGQWLNAPVDLIGQGAGKPVKVAVRGGSLDLRRAEFGPSQGGSAGPPMQITLDRLQITDTIALTGLTGTFDTRRGLDGAFQARLNGQTPVSGRVVPQNGRSAVRMTAQDAGGVLRSAGLLKQVTGGALGLTLLPVGSGGAFDGELTMGGIRIKQAPGIAALLNAVSVVGLINELNGDGIYFDKVEGRFRLTPDSLTLTEGSAVGASMGLSMDGVYALNSGLLNMQGTITPVYLLNGIGSVLTRKGEGLFGFHYTLKGPAKDPSVSVNPLSALTPGMFREIFRAPKPELPAVEGNTQSILPAKPAEAEKRVVPKYDGR</sequence>
<keyword evidence="5" id="KW-1185">Reference proteome</keyword>
<keyword evidence="2" id="KW-1133">Transmembrane helix</keyword>
<name>A0A061SNG1_9RHOB</name>
<evidence type="ECO:0000313" key="4">
    <source>
        <dbReference type="EMBL" id="KAJ03226.1"/>
    </source>
</evidence>
<organism evidence="4 5">
    <name type="scientific">Sulfitobacter mediterraneus</name>
    <dbReference type="NCBI Taxonomy" id="83219"/>
    <lineage>
        <taxon>Bacteria</taxon>
        <taxon>Pseudomonadati</taxon>
        <taxon>Pseudomonadota</taxon>
        <taxon>Alphaproteobacteria</taxon>
        <taxon>Rhodobacterales</taxon>
        <taxon>Roseobacteraceae</taxon>
        <taxon>Sulfitobacter</taxon>
    </lineage>
</organism>
<evidence type="ECO:0000313" key="5">
    <source>
        <dbReference type="Proteomes" id="UP000027337"/>
    </source>
</evidence>
<gene>
    <name evidence="4" type="ORF">PM02_10050</name>
</gene>
<dbReference type="InterPro" id="IPR025263">
    <property type="entry name" value="YhdP_central"/>
</dbReference>
<feature type="transmembrane region" description="Helical" evidence="2">
    <location>
        <begin position="24"/>
        <end position="46"/>
    </location>
</feature>
<evidence type="ECO:0000256" key="2">
    <source>
        <dbReference type="SAM" id="Phobius"/>
    </source>
</evidence>
<dbReference type="eggNOG" id="COG3164">
    <property type="taxonomic scope" value="Bacteria"/>
</dbReference>
<feature type="domain" description="YhdP central" evidence="3">
    <location>
        <begin position="376"/>
        <end position="811"/>
    </location>
</feature>
<keyword evidence="2" id="KW-0812">Transmembrane</keyword>
<evidence type="ECO:0000256" key="1">
    <source>
        <dbReference type="SAM" id="MobiDB-lite"/>
    </source>
</evidence>
<keyword evidence="2" id="KW-0472">Membrane</keyword>
<evidence type="ECO:0000259" key="3">
    <source>
        <dbReference type="Pfam" id="PF13116"/>
    </source>
</evidence>
<accession>A0A061SNG1</accession>
<protein>
    <recommendedName>
        <fullName evidence="3">YhdP central domain-containing protein</fullName>
    </recommendedName>
</protein>
<dbReference type="STRING" id="83219.PM02_10050"/>
<feature type="compositionally biased region" description="Basic and acidic residues" evidence="1">
    <location>
        <begin position="1112"/>
        <end position="1125"/>
    </location>
</feature>
<proteinExistence type="predicted"/>
<dbReference type="RefSeq" id="WP_051584115.1">
    <property type="nucleotide sequence ID" value="NZ_JEMU01000007.1"/>
</dbReference>
<comment type="caution">
    <text evidence="4">The sequence shown here is derived from an EMBL/GenBank/DDBJ whole genome shotgun (WGS) entry which is preliminary data.</text>
</comment>
<dbReference type="EMBL" id="JEMU01000007">
    <property type="protein sequence ID" value="KAJ03226.1"/>
    <property type="molecule type" value="Genomic_DNA"/>
</dbReference>
<feature type="region of interest" description="Disordered" evidence="1">
    <location>
        <begin position="1099"/>
        <end position="1125"/>
    </location>
</feature>
<dbReference type="Pfam" id="PF13116">
    <property type="entry name" value="YhdP"/>
    <property type="match status" value="1"/>
</dbReference>